<evidence type="ECO:0000313" key="2">
    <source>
        <dbReference type="Proteomes" id="UP000708208"/>
    </source>
</evidence>
<keyword evidence="2" id="KW-1185">Reference proteome</keyword>
<protein>
    <recommendedName>
        <fullName evidence="3">Peptidase S8/S53 domain-containing protein</fullName>
    </recommendedName>
</protein>
<reference evidence="1" key="1">
    <citation type="submission" date="2021-06" db="EMBL/GenBank/DDBJ databases">
        <authorList>
            <person name="Hodson N. C."/>
            <person name="Mongue J. A."/>
            <person name="Jaron S. K."/>
        </authorList>
    </citation>
    <scope>NUCLEOTIDE SEQUENCE</scope>
</reference>
<organism evidence="1 2">
    <name type="scientific">Allacma fusca</name>
    <dbReference type="NCBI Taxonomy" id="39272"/>
    <lineage>
        <taxon>Eukaryota</taxon>
        <taxon>Metazoa</taxon>
        <taxon>Ecdysozoa</taxon>
        <taxon>Arthropoda</taxon>
        <taxon>Hexapoda</taxon>
        <taxon>Collembola</taxon>
        <taxon>Symphypleona</taxon>
        <taxon>Sminthuridae</taxon>
        <taxon>Allacma</taxon>
    </lineage>
</organism>
<comment type="caution">
    <text evidence="1">The sequence shown here is derived from an EMBL/GenBank/DDBJ whole genome shotgun (WGS) entry which is preliminary data.</text>
</comment>
<dbReference type="OrthoDB" id="10256524at2759"/>
<dbReference type="EMBL" id="CAJVCH010070862">
    <property type="protein sequence ID" value="CAG7720462.1"/>
    <property type="molecule type" value="Genomic_DNA"/>
</dbReference>
<evidence type="ECO:0008006" key="3">
    <source>
        <dbReference type="Google" id="ProtNLM"/>
    </source>
</evidence>
<evidence type="ECO:0000313" key="1">
    <source>
        <dbReference type="EMBL" id="CAG7720462.1"/>
    </source>
</evidence>
<accession>A0A8J2JKU6</accession>
<feature type="non-terminal residue" evidence="1">
    <location>
        <position position="1"/>
    </location>
</feature>
<dbReference type="Proteomes" id="UP000708208">
    <property type="component" value="Unassembled WGS sequence"/>
</dbReference>
<name>A0A8J2JKU6_9HEXA</name>
<proteinExistence type="predicted"/>
<sequence length="66" mass="6878">HVAGVAALLLSKIPYLPFPDAKKAIVQGAQPTLSNNGTCGGIPEHVYPNNHVGTGRVDAVKSINIF</sequence>
<gene>
    <name evidence="1" type="ORF">AFUS01_LOCUS9738</name>
</gene>
<dbReference type="AlphaFoldDB" id="A0A8J2JKU6"/>